<evidence type="ECO:0000256" key="3">
    <source>
        <dbReference type="ARBA" id="ARBA00023015"/>
    </source>
</evidence>
<dbReference type="InterPro" id="IPR009072">
    <property type="entry name" value="Histone-fold"/>
</dbReference>
<keyword evidence="10" id="KW-1185">Reference proteome</keyword>
<evidence type="ECO:0000256" key="4">
    <source>
        <dbReference type="ARBA" id="ARBA00023163"/>
    </source>
</evidence>
<evidence type="ECO:0000256" key="1">
    <source>
        <dbReference type="ARBA" id="ARBA00004123"/>
    </source>
</evidence>
<keyword evidence="4" id="KW-0804">Transcription</keyword>
<feature type="compositionally biased region" description="Low complexity" evidence="6">
    <location>
        <begin position="334"/>
        <end position="354"/>
    </location>
</feature>
<gene>
    <name evidence="8" type="ORF">I206_04992</name>
    <name evidence="9" type="ORF">I206_106167</name>
</gene>
<evidence type="ECO:0000313" key="9">
    <source>
        <dbReference type="EMBL" id="WWC72206.1"/>
    </source>
</evidence>
<dbReference type="Pfam" id="PF03847">
    <property type="entry name" value="TFIID_20kDa"/>
    <property type="match status" value="1"/>
</dbReference>
<proteinExistence type="inferred from homology"/>
<feature type="region of interest" description="Disordered" evidence="6">
    <location>
        <begin position="118"/>
        <end position="176"/>
    </location>
</feature>
<dbReference type="RefSeq" id="XP_019010521.1">
    <property type="nucleotide sequence ID" value="XM_019156719.1"/>
</dbReference>
<feature type="compositionally biased region" description="Polar residues" evidence="6">
    <location>
        <begin position="356"/>
        <end position="375"/>
    </location>
</feature>
<dbReference type="PANTHER" id="PTHR12264">
    <property type="entry name" value="TRANSCRIPTION INITIATION FACTOR TFIID SUBUNIT 12"/>
    <property type="match status" value="1"/>
</dbReference>
<dbReference type="KEGG" id="kpin:30173361"/>
<dbReference type="GO" id="GO:0005669">
    <property type="term" value="C:transcription factor TFIID complex"/>
    <property type="evidence" value="ECO:0007669"/>
    <property type="project" value="InterPro"/>
</dbReference>
<dbReference type="GO" id="GO:0000124">
    <property type="term" value="C:SAGA complex"/>
    <property type="evidence" value="ECO:0007669"/>
    <property type="project" value="InterPro"/>
</dbReference>
<comment type="subcellular location">
    <subcellularLocation>
        <location evidence="1">Nucleus</location>
    </subcellularLocation>
</comment>
<name>A0A1B9I176_9TREE</name>
<dbReference type="GO" id="GO:0046982">
    <property type="term" value="F:protein heterodimerization activity"/>
    <property type="evidence" value="ECO:0007669"/>
    <property type="project" value="InterPro"/>
</dbReference>
<evidence type="ECO:0000313" key="8">
    <source>
        <dbReference type="EMBL" id="OCF49302.1"/>
    </source>
</evidence>
<feature type="compositionally biased region" description="Polar residues" evidence="6">
    <location>
        <begin position="135"/>
        <end position="176"/>
    </location>
</feature>
<feature type="region of interest" description="Disordered" evidence="6">
    <location>
        <begin position="1"/>
        <end position="20"/>
    </location>
</feature>
<evidence type="ECO:0000256" key="6">
    <source>
        <dbReference type="SAM" id="MobiDB-lite"/>
    </source>
</evidence>
<evidence type="ECO:0000256" key="2">
    <source>
        <dbReference type="ARBA" id="ARBA00007530"/>
    </source>
</evidence>
<dbReference type="GO" id="GO:0017025">
    <property type="term" value="F:TBP-class protein binding"/>
    <property type="evidence" value="ECO:0007669"/>
    <property type="project" value="TreeGrafter"/>
</dbReference>
<reference evidence="9" key="2">
    <citation type="submission" date="2013-07" db="EMBL/GenBank/DDBJ databases">
        <authorList>
            <consortium name="The Broad Institute Genome Sequencing Platform"/>
            <person name="Cuomo C."/>
            <person name="Litvintseva A."/>
            <person name="Chen Y."/>
            <person name="Heitman J."/>
            <person name="Sun S."/>
            <person name="Springer D."/>
            <person name="Dromer F."/>
            <person name="Young S.K."/>
            <person name="Zeng Q."/>
            <person name="Gargeya S."/>
            <person name="Fitzgerald M."/>
            <person name="Abouelleil A."/>
            <person name="Alvarado L."/>
            <person name="Berlin A.M."/>
            <person name="Chapman S.B."/>
            <person name="Dewar J."/>
            <person name="Goldberg J."/>
            <person name="Griggs A."/>
            <person name="Gujja S."/>
            <person name="Hansen M."/>
            <person name="Howarth C."/>
            <person name="Imamovic A."/>
            <person name="Larimer J."/>
            <person name="McCowan C."/>
            <person name="Murphy C."/>
            <person name="Pearson M."/>
            <person name="Priest M."/>
            <person name="Roberts A."/>
            <person name="Saif S."/>
            <person name="Shea T."/>
            <person name="Sykes S."/>
            <person name="Wortman J."/>
            <person name="Nusbaum C."/>
            <person name="Birren B."/>
        </authorList>
    </citation>
    <scope>NUCLEOTIDE SEQUENCE</scope>
    <source>
        <strain evidence="9">CBS 10737</strain>
    </source>
</reference>
<dbReference type="SUPFAM" id="SSF47113">
    <property type="entry name" value="Histone-fold"/>
    <property type="match status" value="1"/>
</dbReference>
<dbReference type="OrthoDB" id="2193432at2759"/>
<evidence type="ECO:0000256" key="5">
    <source>
        <dbReference type="ARBA" id="ARBA00023242"/>
    </source>
</evidence>
<dbReference type="Gene3D" id="1.10.20.10">
    <property type="entry name" value="Histone, subunit A"/>
    <property type="match status" value="1"/>
</dbReference>
<feature type="region of interest" description="Disordered" evidence="6">
    <location>
        <begin position="272"/>
        <end position="404"/>
    </location>
</feature>
<dbReference type="GeneID" id="30173361"/>
<dbReference type="GO" id="GO:0051123">
    <property type="term" value="P:RNA polymerase II preinitiation complex assembly"/>
    <property type="evidence" value="ECO:0007669"/>
    <property type="project" value="TreeGrafter"/>
</dbReference>
<feature type="region of interest" description="Disordered" evidence="6">
    <location>
        <begin position="447"/>
        <end position="466"/>
    </location>
</feature>
<dbReference type="CDD" id="cd07981">
    <property type="entry name" value="HFD_TAF12"/>
    <property type="match status" value="1"/>
</dbReference>
<dbReference type="STRING" id="1296096.A0A1B9I176"/>
<organism evidence="8">
    <name type="scientific">Kwoniella pini CBS 10737</name>
    <dbReference type="NCBI Taxonomy" id="1296096"/>
    <lineage>
        <taxon>Eukaryota</taxon>
        <taxon>Fungi</taxon>
        <taxon>Dikarya</taxon>
        <taxon>Basidiomycota</taxon>
        <taxon>Agaricomycotina</taxon>
        <taxon>Tremellomycetes</taxon>
        <taxon>Tremellales</taxon>
        <taxon>Cryptococcaceae</taxon>
        <taxon>Kwoniella</taxon>
    </lineage>
</organism>
<keyword evidence="5" id="KW-0539">Nucleus</keyword>
<dbReference type="GO" id="GO:0003677">
    <property type="term" value="F:DNA binding"/>
    <property type="evidence" value="ECO:0007669"/>
    <property type="project" value="TreeGrafter"/>
</dbReference>
<reference evidence="9" key="4">
    <citation type="submission" date="2024-02" db="EMBL/GenBank/DDBJ databases">
        <title>Comparative genomics of Cryptococcus and Kwoniella reveals pathogenesis evolution and contrasting modes of karyotype evolution via chromosome fusion or intercentromeric recombination.</title>
        <authorList>
            <person name="Coelho M.A."/>
            <person name="David-Palma M."/>
            <person name="Shea T."/>
            <person name="Bowers K."/>
            <person name="McGinley-Smith S."/>
            <person name="Mohammad A.W."/>
            <person name="Gnirke A."/>
            <person name="Yurkov A.M."/>
            <person name="Nowrousian M."/>
            <person name="Sun S."/>
            <person name="Cuomo C.A."/>
            <person name="Heitman J."/>
        </authorList>
    </citation>
    <scope>NUCLEOTIDE SEQUENCE</scope>
    <source>
        <strain evidence="9">CBS 10737</strain>
    </source>
</reference>
<dbReference type="InterPro" id="IPR003228">
    <property type="entry name" value="TFIID_TAF12_dom"/>
</dbReference>
<dbReference type="AlphaFoldDB" id="A0A1B9I176"/>
<keyword evidence="3" id="KW-0805">Transcription regulation</keyword>
<reference evidence="8" key="1">
    <citation type="submission" date="2013-07" db="EMBL/GenBank/DDBJ databases">
        <title>The Genome Sequence of Cryptococcus pinus CBS10737.</title>
        <authorList>
            <consortium name="The Broad Institute Genome Sequencing Platform"/>
            <person name="Cuomo C."/>
            <person name="Litvintseva A."/>
            <person name="Chen Y."/>
            <person name="Heitman J."/>
            <person name="Sun S."/>
            <person name="Springer D."/>
            <person name="Dromer F."/>
            <person name="Young S.K."/>
            <person name="Zeng Q."/>
            <person name="Gargeya S."/>
            <person name="Fitzgerald M."/>
            <person name="Abouelleil A."/>
            <person name="Alvarado L."/>
            <person name="Berlin A.M."/>
            <person name="Chapman S.B."/>
            <person name="Dewar J."/>
            <person name="Goldberg J."/>
            <person name="Griggs A."/>
            <person name="Gujja S."/>
            <person name="Hansen M."/>
            <person name="Howarth C."/>
            <person name="Imamovic A."/>
            <person name="Larimer J."/>
            <person name="McCowan C."/>
            <person name="Murphy C."/>
            <person name="Pearson M."/>
            <person name="Priest M."/>
            <person name="Roberts A."/>
            <person name="Saif S."/>
            <person name="Shea T."/>
            <person name="Sykes S."/>
            <person name="Wortman J."/>
            <person name="Nusbaum C."/>
            <person name="Birren B."/>
        </authorList>
    </citation>
    <scope>NUCLEOTIDE SEQUENCE [LARGE SCALE GENOMIC DNA]</scope>
    <source>
        <strain evidence="8">CBS 10737</strain>
    </source>
</reference>
<feature type="compositionally biased region" description="Polar residues" evidence="6">
    <location>
        <begin position="206"/>
        <end position="227"/>
    </location>
</feature>
<dbReference type="InterPro" id="IPR037794">
    <property type="entry name" value="TAF12"/>
</dbReference>
<dbReference type="EMBL" id="CP144526">
    <property type="protein sequence ID" value="WWC72206.1"/>
    <property type="molecule type" value="Genomic_DNA"/>
</dbReference>
<feature type="region of interest" description="Disordered" evidence="6">
    <location>
        <begin position="193"/>
        <end position="231"/>
    </location>
</feature>
<feature type="domain" description="Transcription initiation factor TFIID subunit 12" evidence="7">
    <location>
        <begin position="468"/>
        <end position="532"/>
    </location>
</feature>
<protein>
    <recommendedName>
        <fullName evidence="7">Transcription initiation factor TFIID subunit 12 domain-containing protein</fullName>
    </recommendedName>
</protein>
<accession>A0A1B9I176</accession>
<sequence>MSQAPAGPSTPGGITRPPVQNQSQTTINTIVHNLPNLFAMHSRNELSESQLIQLRNLMHTHFRQVIASSMAANRPNPLLDLPPAIDPTMPFMGKPPLISKEAYTALINTTTQHIREAMNQRAQQAKKDAQAQAQSQNTTQFPSSSTGTSAPNQIQPQIAGNPPQASNVQTTNNTSILNPINNAVRPIQVPQGAVTSSGMANPAPIPQQTTMSSIPTTSSQAQLTSNGLPPGVLPYSTMRAIMKLTQEQRTKWLKEDPSRTGAFSVSAKYWTSRTATTNPSNTSTAGPSRSTPSPSQSQLQAQTQLPTSIAPSALLTPPIPQQTNTVPPANAQQSTSVPAPTTSTAPTINTAAPSVVQLSTKADSASAHLQPSTVEDTSKSDKSIPDQTKQTPSDPPPPTGEAGIKTEVTTTISSADPALPPAAANMENAVIATVTGKEGGFATALPDPKVFALKPPPPPPEPENVRRKRKCKEFIGELHPGLEMEYGVDKVIGDILDELIDEGLKGATRLAKHRKSDKVELKDIAFFVDQCWGLENPGFDALGHTHRKTHIPPERERRRTRVVNPRAARLGKAREED</sequence>
<feature type="region of interest" description="Disordered" evidence="6">
    <location>
        <begin position="544"/>
        <end position="577"/>
    </location>
</feature>
<evidence type="ECO:0000259" key="7">
    <source>
        <dbReference type="Pfam" id="PF03847"/>
    </source>
</evidence>
<reference evidence="8" key="3">
    <citation type="submission" date="2016-07" db="EMBL/GenBank/DDBJ databases">
        <title>Evolution of pathogenesis and genome organization in the Tremellales.</title>
        <authorList>
            <person name="Cuomo C."/>
            <person name="Litvintseva A."/>
            <person name="Heitman J."/>
            <person name="Chen Y."/>
            <person name="Sun S."/>
            <person name="Springer D."/>
            <person name="Dromer F."/>
            <person name="Young S."/>
            <person name="Zeng Q."/>
            <person name="Chapman S."/>
            <person name="Gujja S."/>
            <person name="Saif S."/>
            <person name="Birren B."/>
        </authorList>
    </citation>
    <scope>NUCLEOTIDE SEQUENCE</scope>
    <source>
        <strain evidence="8">CBS 10737</strain>
    </source>
</reference>
<evidence type="ECO:0000313" key="10">
    <source>
        <dbReference type="Proteomes" id="UP000094020"/>
    </source>
</evidence>
<dbReference type="EMBL" id="KI894012">
    <property type="protein sequence ID" value="OCF49302.1"/>
    <property type="molecule type" value="Genomic_DNA"/>
</dbReference>
<dbReference type="PANTHER" id="PTHR12264:SF21">
    <property type="entry name" value="TRANSCRIPTION INITIATION FACTOR TFIID SUBUNIT 12"/>
    <property type="match status" value="1"/>
</dbReference>
<feature type="compositionally biased region" description="Polar residues" evidence="6">
    <location>
        <begin position="321"/>
        <end position="333"/>
    </location>
</feature>
<feature type="compositionally biased region" description="Low complexity" evidence="6">
    <location>
        <begin position="272"/>
        <end position="308"/>
    </location>
</feature>
<dbReference type="Proteomes" id="UP000094020">
    <property type="component" value="Chromosome 8"/>
</dbReference>
<comment type="similarity">
    <text evidence="2">Belongs to the TAF12 family.</text>
</comment>